<organism evidence="8 9">
    <name type="scientific">Ogataea philodendri</name>
    <dbReference type="NCBI Taxonomy" id="1378263"/>
    <lineage>
        <taxon>Eukaryota</taxon>
        <taxon>Fungi</taxon>
        <taxon>Dikarya</taxon>
        <taxon>Ascomycota</taxon>
        <taxon>Saccharomycotina</taxon>
        <taxon>Pichiomycetes</taxon>
        <taxon>Pichiales</taxon>
        <taxon>Pichiaceae</taxon>
        <taxon>Ogataea</taxon>
    </lineage>
</organism>
<evidence type="ECO:0000256" key="3">
    <source>
        <dbReference type="ARBA" id="ARBA00022630"/>
    </source>
</evidence>
<evidence type="ECO:0000256" key="4">
    <source>
        <dbReference type="ARBA" id="ARBA00022827"/>
    </source>
</evidence>
<protein>
    <recommendedName>
        <fullName evidence="7">FAD dependent oxidoreductase domain-containing protein</fullName>
    </recommendedName>
</protein>
<comment type="similarity">
    <text evidence="2">Belongs to the DAMOX/DASOX family.</text>
</comment>
<feature type="binding site" evidence="6">
    <location>
        <position position="323"/>
    </location>
    <ligand>
        <name>D-dopa</name>
        <dbReference type="ChEBI" id="CHEBI:149689"/>
    </ligand>
</feature>
<dbReference type="InterPro" id="IPR006076">
    <property type="entry name" value="FAD-dep_OxRdtase"/>
</dbReference>
<feature type="domain" description="FAD dependent oxidoreductase" evidence="7">
    <location>
        <begin position="4"/>
        <end position="339"/>
    </location>
</feature>
<dbReference type="PIRSF" id="PIRSF000189">
    <property type="entry name" value="D-aa_oxidase"/>
    <property type="match status" value="1"/>
</dbReference>
<evidence type="ECO:0000259" key="7">
    <source>
        <dbReference type="Pfam" id="PF01266"/>
    </source>
</evidence>
<keyword evidence="4 6" id="KW-0274">FAD</keyword>
<evidence type="ECO:0000256" key="6">
    <source>
        <dbReference type="PIRSR" id="PIRSR000189-1"/>
    </source>
</evidence>
<dbReference type="GO" id="GO:0005737">
    <property type="term" value="C:cytoplasm"/>
    <property type="evidence" value="ECO:0007669"/>
    <property type="project" value="TreeGrafter"/>
</dbReference>
<gene>
    <name evidence="8" type="ORF">OGAPHI_004916</name>
</gene>
<evidence type="ECO:0000256" key="5">
    <source>
        <dbReference type="ARBA" id="ARBA00023002"/>
    </source>
</evidence>
<dbReference type="EMBL" id="JAEUBE010000366">
    <property type="protein sequence ID" value="KAH3663515.1"/>
    <property type="molecule type" value="Genomic_DNA"/>
</dbReference>
<keyword evidence="9" id="KW-1185">Reference proteome</keyword>
<dbReference type="InterPro" id="IPR023209">
    <property type="entry name" value="DAO"/>
</dbReference>
<reference evidence="8" key="2">
    <citation type="submission" date="2021-01" db="EMBL/GenBank/DDBJ databases">
        <authorList>
            <person name="Schikora-Tamarit M.A."/>
        </authorList>
    </citation>
    <scope>NUCLEOTIDE SEQUENCE</scope>
    <source>
        <strain evidence="8">CBS6075</strain>
    </source>
</reference>
<accession>A0A9P8T309</accession>
<comment type="cofactor">
    <cofactor evidence="1 6">
        <name>FAD</name>
        <dbReference type="ChEBI" id="CHEBI:57692"/>
    </cofactor>
</comment>
<evidence type="ECO:0000256" key="2">
    <source>
        <dbReference type="ARBA" id="ARBA00006730"/>
    </source>
</evidence>
<evidence type="ECO:0000256" key="1">
    <source>
        <dbReference type="ARBA" id="ARBA00001974"/>
    </source>
</evidence>
<sequence>MVKDVVVVGSGVAGLTCAYQLASKGYKVTVVAKHLPSTSITDSQYTSPWAGAHFRPAPSKTPEDYRDSKLTRATYKAFKKLAAEFPESSIQFMPGTDYIEKSDPAYLNLAPGYYEDLENFKVIPTHQLPKNVKFGAKYTAWSLNAPMYLQFLERRLEMFFGVKFVQESLGSLEQVAKMFPGNIIINCSGRGLQYRGGYDPTTFPIRGQTLLVKAPENCPYRKETITYQLADGRFRFVIPRPLDGGVILGGTKQPGDLSSSVSEEDTASLIADGKKRFPELLIDGEFQVKRVNVGFRPARKAGVRIEREIVDGTEIVHCYGFGGSGFEMSWGAAEKVVQLVTGSKSKL</sequence>
<evidence type="ECO:0000313" key="8">
    <source>
        <dbReference type="EMBL" id="KAH3663515.1"/>
    </source>
</evidence>
<dbReference type="Proteomes" id="UP000769157">
    <property type="component" value="Unassembled WGS sequence"/>
</dbReference>
<reference evidence="8" key="1">
    <citation type="journal article" date="2021" name="Open Biol.">
        <title>Shared evolutionary footprints suggest mitochondrial oxidative damage underlies multiple complex I losses in fungi.</title>
        <authorList>
            <person name="Schikora-Tamarit M.A."/>
            <person name="Marcet-Houben M."/>
            <person name="Nosek J."/>
            <person name="Gabaldon T."/>
        </authorList>
    </citation>
    <scope>NUCLEOTIDE SEQUENCE</scope>
    <source>
        <strain evidence="8">CBS6075</strain>
    </source>
</reference>
<keyword evidence="3" id="KW-0285">Flavoprotein</keyword>
<feature type="binding site" evidence="6">
    <location>
        <position position="296"/>
    </location>
    <ligand>
        <name>D-dopa</name>
        <dbReference type="ChEBI" id="CHEBI:149689"/>
    </ligand>
</feature>
<name>A0A9P8T309_9ASCO</name>
<feature type="binding site" evidence="6">
    <location>
        <begin position="46"/>
        <end position="47"/>
    </location>
    <ligand>
        <name>FAD</name>
        <dbReference type="ChEBI" id="CHEBI:57692"/>
    </ligand>
</feature>
<comment type="caution">
    <text evidence="8">The sequence shown here is derived from an EMBL/GenBank/DDBJ whole genome shotgun (WGS) entry which is preliminary data.</text>
</comment>
<dbReference type="PANTHER" id="PTHR11530">
    <property type="entry name" value="D-AMINO ACID OXIDASE"/>
    <property type="match status" value="1"/>
</dbReference>
<dbReference type="GO" id="GO:0003884">
    <property type="term" value="F:D-amino-acid oxidase activity"/>
    <property type="evidence" value="ECO:0007669"/>
    <property type="project" value="InterPro"/>
</dbReference>
<dbReference type="RefSeq" id="XP_046059851.1">
    <property type="nucleotide sequence ID" value="XM_046206045.1"/>
</dbReference>
<proteinExistence type="inferred from homology"/>
<dbReference type="GeneID" id="70236880"/>
<dbReference type="Gene3D" id="3.30.9.10">
    <property type="entry name" value="D-Amino Acid Oxidase, subunit A, domain 2"/>
    <property type="match status" value="1"/>
</dbReference>
<dbReference type="SUPFAM" id="SSF54373">
    <property type="entry name" value="FAD-linked reductases, C-terminal domain"/>
    <property type="match status" value="1"/>
</dbReference>
<dbReference type="Gene3D" id="3.40.50.720">
    <property type="entry name" value="NAD(P)-binding Rossmann-like Domain"/>
    <property type="match status" value="1"/>
</dbReference>
<dbReference type="GO" id="GO:0019478">
    <property type="term" value="P:D-amino acid catabolic process"/>
    <property type="evidence" value="ECO:0007669"/>
    <property type="project" value="TreeGrafter"/>
</dbReference>
<keyword evidence="5" id="KW-0560">Oxidoreductase</keyword>
<dbReference type="SUPFAM" id="SSF51971">
    <property type="entry name" value="Nucleotide-binding domain"/>
    <property type="match status" value="1"/>
</dbReference>
<dbReference type="PANTHER" id="PTHR11530:SF26">
    <property type="entry name" value="FAD DEPENDENT OXIDOREDUCTASE SUPERFAMILY (AFU_ORTHOLOGUE AFUA_5G13940)"/>
    <property type="match status" value="1"/>
</dbReference>
<dbReference type="Pfam" id="PF01266">
    <property type="entry name" value="DAO"/>
    <property type="match status" value="1"/>
</dbReference>
<evidence type="ECO:0000313" key="9">
    <source>
        <dbReference type="Proteomes" id="UP000769157"/>
    </source>
</evidence>
<dbReference type="OrthoDB" id="2015447at2759"/>
<dbReference type="GO" id="GO:0071949">
    <property type="term" value="F:FAD binding"/>
    <property type="evidence" value="ECO:0007669"/>
    <property type="project" value="InterPro"/>
</dbReference>
<dbReference type="AlphaFoldDB" id="A0A9P8T309"/>